<comment type="caution">
    <text evidence="4">The sequence shown here is derived from an EMBL/GenBank/DDBJ whole genome shotgun (WGS) entry which is preliminary data.</text>
</comment>
<keyword evidence="2" id="KW-0269">Exonuclease</keyword>
<evidence type="ECO:0000313" key="4">
    <source>
        <dbReference type="EMBL" id="KXI27201.1"/>
    </source>
</evidence>
<keyword evidence="1" id="KW-0540">Nuclease</keyword>
<dbReference type="GO" id="GO:0006259">
    <property type="term" value="P:DNA metabolic process"/>
    <property type="evidence" value="ECO:0007669"/>
    <property type="project" value="UniProtKB-ARBA"/>
</dbReference>
<keyword evidence="2" id="KW-0378">Hydrolase</keyword>
<dbReference type="InterPro" id="IPR012337">
    <property type="entry name" value="RNaseH-like_sf"/>
</dbReference>
<sequence>MKSKYVPIIIDIEASGFGAHSYPIEVGVVKANGERFCSLIKPQADWTHWDDFAQSLHGISPELLAKKGRPVQEVCSELNQFLAGQTAYSDGWVVDQPWLIKLFHAARQKMQFSISPLEMLLNEGQMAVWHSTKDSLLADLNHQPRHRASHDAALIQDTFRVTRKLALEHRPFIQTAS</sequence>
<dbReference type="Proteomes" id="UP000070299">
    <property type="component" value="Unassembled WGS sequence"/>
</dbReference>
<dbReference type="GO" id="GO:0003676">
    <property type="term" value="F:nucleic acid binding"/>
    <property type="evidence" value="ECO:0007669"/>
    <property type="project" value="InterPro"/>
</dbReference>
<dbReference type="OrthoDB" id="5705783at2"/>
<reference evidence="5" key="1">
    <citation type="submission" date="2016-02" db="EMBL/GenBank/DDBJ databases">
        <authorList>
            <person name="Schultz-Johansen M."/>
            <person name="Glaring M.A."/>
            <person name="Bech P.K."/>
            <person name="Stougaard P."/>
        </authorList>
    </citation>
    <scope>NUCLEOTIDE SEQUENCE [LARGE SCALE GENOMIC DNA]</scope>
    <source>
        <strain evidence="5">S66</strain>
    </source>
</reference>
<protein>
    <recommendedName>
        <fullName evidence="3">Exonuclease domain-containing protein</fullName>
    </recommendedName>
</protein>
<evidence type="ECO:0000256" key="1">
    <source>
        <dbReference type="ARBA" id="ARBA00022722"/>
    </source>
</evidence>
<dbReference type="InterPro" id="IPR036397">
    <property type="entry name" value="RNaseH_sf"/>
</dbReference>
<dbReference type="AlphaFoldDB" id="A0A148KLQ3"/>
<dbReference type="InterPro" id="IPR013520">
    <property type="entry name" value="Ribonucl_H"/>
</dbReference>
<dbReference type="EMBL" id="LSNE01000015">
    <property type="protein sequence ID" value="KXI27201.1"/>
    <property type="molecule type" value="Genomic_DNA"/>
</dbReference>
<feature type="domain" description="Exonuclease" evidence="3">
    <location>
        <begin position="8"/>
        <end position="154"/>
    </location>
</feature>
<keyword evidence="5" id="KW-1185">Reference proteome</keyword>
<evidence type="ECO:0000256" key="2">
    <source>
        <dbReference type="ARBA" id="ARBA00022839"/>
    </source>
</evidence>
<dbReference type="Pfam" id="PF00929">
    <property type="entry name" value="RNase_T"/>
    <property type="match status" value="1"/>
</dbReference>
<name>A0A148KLQ3_9ALTE</name>
<dbReference type="Gene3D" id="3.30.420.10">
    <property type="entry name" value="Ribonuclease H-like superfamily/Ribonuclease H"/>
    <property type="match status" value="1"/>
</dbReference>
<dbReference type="GO" id="GO:0004527">
    <property type="term" value="F:exonuclease activity"/>
    <property type="evidence" value="ECO:0007669"/>
    <property type="project" value="UniProtKB-KW"/>
</dbReference>
<evidence type="ECO:0000259" key="3">
    <source>
        <dbReference type="Pfam" id="PF00929"/>
    </source>
</evidence>
<organism evidence="4 5">
    <name type="scientific">Paraglaciecola hydrolytica</name>
    <dbReference type="NCBI Taxonomy" id="1799789"/>
    <lineage>
        <taxon>Bacteria</taxon>
        <taxon>Pseudomonadati</taxon>
        <taxon>Pseudomonadota</taxon>
        <taxon>Gammaproteobacteria</taxon>
        <taxon>Alteromonadales</taxon>
        <taxon>Alteromonadaceae</taxon>
        <taxon>Paraglaciecola</taxon>
    </lineage>
</organism>
<dbReference type="SUPFAM" id="SSF53098">
    <property type="entry name" value="Ribonuclease H-like"/>
    <property type="match status" value="1"/>
</dbReference>
<accession>A0A148KLQ3</accession>
<dbReference type="STRING" id="1799789.AX660_01880"/>
<evidence type="ECO:0000313" key="5">
    <source>
        <dbReference type="Proteomes" id="UP000070299"/>
    </source>
</evidence>
<proteinExistence type="predicted"/>
<gene>
    <name evidence="4" type="ORF">AX660_01880</name>
</gene>